<proteinExistence type="predicted"/>
<gene>
    <name evidence="5" type="ORF">D0Y65_025190</name>
</gene>
<dbReference type="InterPro" id="IPR004843">
    <property type="entry name" value="Calcineurin-like_PHP"/>
</dbReference>
<dbReference type="InterPro" id="IPR056229">
    <property type="entry name" value="Ig_TMM62"/>
</dbReference>
<feature type="transmembrane region" description="Helical" evidence="1">
    <location>
        <begin position="708"/>
        <end position="725"/>
    </location>
</feature>
<keyword evidence="1" id="KW-1133">Transmembrane helix</keyword>
<dbReference type="Proteomes" id="UP000289340">
    <property type="component" value="Chromosome 9"/>
</dbReference>
<feature type="transmembrane region" description="Helical" evidence="1">
    <location>
        <begin position="586"/>
        <end position="604"/>
    </location>
</feature>
<dbReference type="PANTHER" id="PTHR14795">
    <property type="entry name" value="HELICASE RELATED"/>
    <property type="match status" value="1"/>
</dbReference>
<sequence length="765" mass="87208">MRLLINRNNLSGRKERDDFSVHDAEKAALQSCALNLTNSKMNLRTQNHRGRSTRLLLLLLLILYGICVAESNEGVEHVRGGPDSVVWVVQLSDLHFSVHHPNRALDFAKLVGPALSVINPSLVLITGDLTDGKSKDLLTMKQNEDEWVEYRTVLDTVIKRSRLHKSLFFDLRGNHDSFGVPVVGGSFDFFSKYSINGQLGRNGSINSVTLETQDRKHLFVGFDSTMLTGLRGPTNLFGHPTDQLLKDLDLELSKWDSQSEKPVTKISFGHFPLSFSAPSSSGRTLEDVFLKHSISAYLCGHLHTKFGMNLKRHHQWQKLCQFNIHQSAFESTVNCSLGAPPIQEFWEWEMGDWRKSRAFRILAIDRGHVSYVDVDFKSGTKRAIILPTFPLDSRFMLTSSCRHNYECQSVSPSSYETIRALVFSVSPIVSVVARVYDSRSGNLDLVVETHMIKHAGDNSRGDLYVAPWNYRAFEDASPDRFWLQIEANDIAGRSTLTELMPFSINGHNLKLSWSWKEFLVMGCQWASLYYPLFWSALYFLFIFLLLPKALLVFPKKIYTYKNFIANKGLVNGVLWFLQELCRIPKLWFGWLGYLFYLTLFPWFMGQVFTEGKNMVYMTYMGWAIETSNGKGEVEYVGSPDIMVVVLPHLLFVVLPAILVTGALTAERAICREHMLAILVKKKDDLRIDSRKSVWNGSMVSNVHLSKRWIRKLLFVVCLAICWKHFMNCRTLLKAYEMNPVLHLLGYGISIPLLLAYAISKTRSAE</sequence>
<feature type="transmembrane region" description="Helical" evidence="1">
    <location>
        <begin position="740"/>
        <end position="759"/>
    </location>
</feature>
<evidence type="ECO:0000313" key="5">
    <source>
        <dbReference type="EMBL" id="RZB93728.1"/>
    </source>
</evidence>
<feature type="domain" description="TMEM62 C-terminal" evidence="4">
    <location>
        <begin position="530"/>
        <end position="743"/>
    </location>
</feature>
<dbReference type="Pfam" id="PF24394">
    <property type="entry name" value="TMEM62_C"/>
    <property type="match status" value="1"/>
</dbReference>
<keyword evidence="6" id="KW-1185">Reference proteome</keyword>
<dbReference type="InterPro" id="IPR029052">
    <property type="entry name" value="Metallo-depent_PP-like"/>
</dbReference>
<feature type="transmembrane region" description="Helical" evidence="1">
    <location>
        <begin position="528"/>
        <end position="546"/>
    </location>
</feature>
<name>A0A445J5V7_GLYSO</name>
<dbReference type="EMBL" id="QZWG01000009">
    <property type="protein sequence ID" value="RZB93728.1"/>
    <property type="molecule type" value="Genomic_DNA"/>
</dbReference>
<evidence type="ECO:0000256" key="1">
    <source>
        <dbReference type="SAM" id="Phobius"/>
    </source>
</evidence>
<evidence type="ECO:0000259" key="4">
    <source>
        <dbReference type="Pfam" id="PF24394"/>
    </source>
</evidence>
<dbReference type="SUPFAM" id="SSF56300">
    <property type="entry name" value="Metallo-dependent phosphatases"/>
    <property type="match status" value="1"/>
</dbReference>
<dbReference type="GO" id="GO:0016787">
    <property type="term" value="F:hydrolase activity"/>
    <property type="evidence" value="ECO:0007669"/>
    <property type="project" value="InterPro"/>
</dbReference>
<dbReference type="InterPro" id="IPR056230">
    <property type="entry name" value="TMEM62_C"/>
</dbReference>
<feature type="domain" description="Calcineurin-like phosphoesterase" evidence="2">
    <location>
        <begin position="88"/>
        <end position="304"/>
    </location>
</feature>
<dbReference type="Gramene" id="XM_028391932.1">
    <property type="protein sequence ID" value="XP_028247733.1"/>
    <property type="gene ID" value="LOC114425142"/>
</dbReference>
<keyword evidence="1" id="KW-0812">Transmembrane</keyword>
<dbReference type="PANTHER" id="PTHR14795:SF0">
    <property type="entry name" value="TRANSMEMBRANE PROTEIN 62"/>
    <property type="match status" value="1"/>
</dbReference>
<organism evidence="5 6">
    <name type="scientific">Glycine soja</name>
    <name type="common">Wild soybean</name>
    <dbReference type="NCBI Taxonomy" id="3848"/>
    <lineage>
        <taxon>Eukaryota</taxon>
        <taxon>Viridiplantae</taxon>
        <taxon>Streptophyta</taxon>
        <taxon>Embryophyta</taxon>
        <taxon>Tracheophyta</taxon>
        <taxon>Spermatophyta</taxon>
        <taxon>Magnoliopsida</taxon>
        <taxon>eudicotyledons</taxon>
        <taxon>Gunneridae</taxon>
        <taxon>Pentapetalae</taxon>
        <taxon>rosids</taxon>
        <taxon>fabids</taxon>
        <taxon>Fabales</taxon>
        <taxon>Fabaceae</taxon>
        <taxon>Papilionoideae</taxon>
        <taxon>50 kb inversion clade</taxon>
        <taxon>NPAAA clade</taxon>
        <taxon>indigoferoid/millettioid clade</taxon>
        <taxon>Phaseoleae</taxon>
        <taxon>Glycine</taxon>
        <taxon>Glycine subgen. Soja</taxon>
    </lineage>
</organism>
<dbReference type="AlphaFoldDB" id="A0A445J5V7"/>
<evidence type="ECO:0000259" key="3">
    <source>
        <dbReference type="Pfam" id="PF24384"/>
    </source>
</evidence>
<reference evidence="5 6" key="1">
    <citation type="submission" date="2018-09" db="EMBL/GenBank/DDBJ databases">
        <title>A high-quality reference genome of wild soybean provides a powerful tool to mine soybean genomes.</title>
        <authorList>
            <person name="Xie M."/>
            <person name="Chung C.Y.L."/>
            <person name="Li M.-W."/>
            <person name="Wong F.-L."/>
            <person name="Chan T.-F."/>
            <person name="Lam H.-M."/>
        </authorList>
    </citation>
    <scope>NUCLEOTIDE SEQUENCE [LARGE SCALE GENOMIC DNA]</scope>
    <source>
        <strain evidence="6">cv. W05</strain>
        <tissue evidence="5">Hypocotyl of etiolated seedlings</tissue>
    </source>
</reference>
<dbReference type="Pfam" id="PF00149">
    <property type="entry name" value="Metallophos"/>
    <property type="match status" value="1"/>
</dbReference>
<dbReference type="Gene3D" id="3.60.21.10">
    <property type="match status" value="1"/>
</dbReference>
<feature type="domain" description="TMEM62 Ig-like" evidence="3">
    <location>
        <begin position="380"/>
        <end position="507"/>
    </location>
</feature>
<evidence type="ECO:0000259" key="2">
    <source>
        <dbReference type="Pfam" id="PF00149"/>
    </source>
</evidence>
<accession>A0A445J5V7</accession>
<protein>
    <submittedName>
        <fullName evidence="5">Putative metallophosphoesterase isoform A</fullName>
    </submittedName>
</protein>
<keyword evidence="1" id="KW-0472">Membrane</keyword>
<feature type="transmembrane region" description="Helical" evidence="1">
    <location>
        <begin position="641"/>
        <end position="665"/>
    </location>
</feature>
<dbReference type="Pfam" id="PF24384">
    <property type="entry name" value="Ig_TMM62"/>
    <property type="match status" value="1"/>
</dbReference>
<evidence type="ECO:0000313" key="6">
    <source>
        <dbReference type="Proteomes" id="UP000289340"/>
    </source>
</evidence>
<comment type="caution">
    <text evidence="5">The sequence shown here is derived from an EMBL/GenBank/DDBJ whole genome shotgun (WGS) entry which is preliminary data.</text>
</comment>